<dbReference type="PROSITE" id="PS51257">
    <property type="entry name" value="PROKAR_LIPOPROTEIN"/>
    <property type="match status" value="1"/>
</dbReference>
<comment type="caution">
    <text evidence="3">The sequence shown here is derived from an EMBL/GenBank/DDBJ whole genome shotgun (WGS) entry which is preliminary data.</text>
</comment>
<keyword evidence="2" id="KW-0732">Signal</keyword>
<dbReference type="Proteomes" id="UP001301216">
    <property type="component" value="Unassembled WGS sequence"/>
</dbReference>
<name>A0ABT3QNW8_9HYPH</name>
<reference evidence="3 4" key="1">
    <citation type="submission" date="2022-11" db="EMBL/GenBank/DDBJ databases">
        <title>Brucella sp. YY2X, whole genome shotgun sequencing project.</title>
        <authorList>
            <person name="Yang Y."/>
        </authorList>
    </citation>
    <scope>NUCLEOTIDE SEQUENCE [LARGE SCALE GENOMIC DNA]</scope>
    <source>
        <strain evidence="3 4">YY2X</strain>
    </source>
</reference>
<evidence type="ECO:0000313" key="3">
    <source>
        <dbReference type="EMBL" id="MCX2697250.1"/>
    </source>
</evidence>
<feature type="region of interest" description="Disordered" evidence="1">
    <location>
        <begin position="61"/>
        <end position="109"/>
    </location>
</feature>
<evidence type="ECO:0000256" key="2">
    <source>
        <dbReference type="SAM" id="SignalP"/>
    </source>
</evidence>
<protein>
    <recommendedName>
        <fullName evidence="5">Lipoprotein</fullName>
    </recommendedName>
</protein>
<evidence type="ECO:0008006" key="5">
    <source>
        <dbReference type="Google" id="ProtNLM"/>
    </source>
</evidence>
<feature type="chain" id="PRO_5045839750" description="Lipoprotein" evidence="2">
    <location>
        <begin position="22"/>
        <end position="120"/>
    </location>
</feature>
<sequence length="120" mass="13940">MNGPKRIISAVSFVFMAALLAGCMGSPYNDGYRNYEPSYGGYYGGSTVVYRSGPRYNSRYYRDDRYYKGRHYRRGDNYNRPPQRPDDKPDERPVARPAPPQSETNVPQEALRRLMRSKQE</sequence>
<evidence type="ECO:0000256" key="1">
    <source>
        <dbReference type="SAM" id="MobiDB-lite"/>
    </source>
</evidence>
<keyword evidence="4" id="KW-1185">Reference proteome</keyword>
<feature type="signal peptide" evidence="2">
    <location>
        <begin position="1"/>
        <end position="21"/>
    </location>
</feature>
<evidence type="ECO:0000313" key="4">
    <source>
        <dbReference type="Proteomes" id="UP001301216"/>
    </source>
</evidence>
<dbReference type="EMBL" id="JAPHAV010000004">
    <property type="protein sequence ID" value="MCX2697250.1"/>
    <property type="molecule type" value="Genomic_DNA"/>
</dbReference>
<proteinExistence type="predicted"/>
<accession>A0ABT3QNW8</accession>
<organism evidence="3 4">
    <name type="scientific">Ochrobactrum chromiisoli</name>
    <dbReference type="NCBI Taxonomy" id="2993941"/>
    <lineage>
        <taxon>Bacteria</taxon>
        <taxon>Pseudomonadati</taxon>
        <taxon>Pseudomonadota</taxon>
        <taxon>Alphaproteobacteria</taxon>
        <taxon>Hyphomicrobiales</taxon>
        <taxon>Brucellaceae</taxon>
        <taxon>Brucella/Ochrobactrum group</taxon>
        <taxon>Ochrobactrum</taxon>
    </lineage>
</organism>
<gene>
    <name evidence="3" type="ORF">OPR82_10725</name>
</gene>
<feature type="compositionally biased region" description="Basic and acidic residues" evidence="1">
    <location>
        <begin position="83"/>
        <end position="94"/>
    </location>
</feature>
<dbReference type="RefSeq" id="WP_265984778.1">
    <property type="nucleotide sequence ID" value="NZ_JAPHAV010000004.1"/>
</dbReference>